<gene>
    <name evidence="1" type="ORF">SAMN02787113_00538</name>
</gene>
<accession>A0A1H9ALH3</accession>
<dbReference type="EMBL" id="FOEL01000002">
    <property type="protein sequence ID" value="SEP77371.1"/>
    <property type="molecule type" value="Genomic_DNA"/>
</dbReference>
<evidence type="ECO:0000313" key="2">
    <source>
        <dbReference type="Proteomes" id="UP000199410"/>
    </source>
</evidence>
<reference evidence="1 2" key="1">
    <citation type="submission" date="2016-10" db="EMBL/GenBank/DDBJ databases">
        <authorList>
            <person name="Varghese N."/>
            <person name="Submissions S."/>
        </authorList>
    </citation>
    <scope>NUCLEOTIDE SEQUENCE [LARGE SCALE GENOMIC DNA]</scope>
    <source>
        <strain evidence="1 2">TC-13</strain>
    </source>
</reference>
<organism evidence="1 2">
    <name type="scientific">Lysinibacillus fusiformis</name>
    <dbReference type="NCBI Taxonomy" id="28031"/>
    <lineage>
        <taxon>Bacteria</taxon>
        <taxon>Bacillati</taxon>
        <taxon>Bacillota</taxon>
        <taxon>Bacilli</taxon>
        <taxon>Bacillales</taxon>
        <taxon>Bacillaceae</taxon>
        <taxon>Lysinibacillus</taxon>
    </lineage>
</organism>
<dbReference type="AlphaFoldDB" id="A0A1H9ALH3"/>
<proteinExistence type="predicted"/>
<comment type="caution">
    <text evidence="1">The sequence shown here is derived from an EMBL/GenBank/DDBJ whole genome shotgun (WGS) entry which is preliminary data.</text>
</comment>
<protein>
    <submittedName>
        <fullName evidence="1">Uncharacterized protein</fullName>
    </submittedName>
</protein>
<evidence type="ECO:0000313" key="1">
    <source>
        <dbReference type="EMBL" id="SEP77371.1"/>
    </source>
</evidence>
<dbReference type="RefSeq" id="WP_089984643.1">
    <property type="nucleotide sequence ID" value="NZ_BJOM01000011.1"/>
</dbReference>
<dbReference type="Proteomes" id="UP000199410">
    <property type="component" value="Unassembled WGS sequence"/>
</dbReference>
<sequence length="129" mass="15205">MTEEKKEAKKHQIDYNVIYVHVYSTGEQLICSFDKPHPTMERPTFKQAMRVTPNYVAFAEEGDTLIFSDMTIIIKENLKNEGLDEDFLDTLTTAGDAFKEWRRLLNRLESKERLQFLKMVYNEGFKNCK</sequence>
<name>A0A1H9ALH3_9BACI</name>